<dbReference type="CDD" id="cd01960">
    <property type="entry name" value="nsLTP1"/>
    <property type="match status" value="1"/>
</dbReference>
<dbReference type="KEGG" id="cam:101503723"/>
<gene>
    <name evidence="9" type="primary">LOC101503723</name>
</gene>
<dbReference type="Pfam" id="PF00234">
    <property type="entry name" value="Tryp_alpha_amyl"/>
    <property type="match status" value="1"/>
</dbReference>
<dbReference type="InterPro" id="IPR036312">
    <property type="entry name" value="Bifun_inhib/LTP/seed_sf"/>
</dbReference>
<dbReference type="SUPFAM" id="SSF47699">
    <property type="entry name" value="Bifunctional inhibitor/lipid-transfer protein/seed storage 2S albumin"/>
    <property type="match status" value="1"/>
</dbReference>
<dbReference type="PRINTS" id="PR00382">
    <property type="entry name" value="LIPIDTRNSFER"/>
</dbReference>
<sequence length="118" mass="11723">MANMRVACVVALMCMVVVSAPMAEAAVSCGSITSALVPCISYLKGGPGPSSSCCGGVKRVNAAAATTPDRRAACNCLKNAAGSISGLKAGNAAALPSKCGVNIPYKFSTSTNCNSINF</sequence>
<dbReference type="InterPro" id="IPR000528">
    <property type="entry name" value="Plant_nsLTP"/>
</dbReference>
<dbReference type="STRING" id="3827.A0A1S2Z702"/>
<evidence type="ECO:0000256" key="1">
    <source>
        <dbReference type="ARBA" id="ARBA00009748"/>
    </source>
</evidence>
<dbReference type="FunFam" id="1.10.110.10:FF:000002">
    <property type="entry name" value="Non-specific lipid-transfer protein"/>
    <property type="match status" value="1"/>
</dbReference>
<dbReference type="GO" id="GO:0008289">
    <property type="term" value="F:lipid binding"/>
    <property type="evidence" value="ECO:0007669"/>
    <property type="project" value="UniProtKB-KW"/>
</dbReference>
<keyword evidence="3 6" id="KW-0732">Signal</keyword>
<comment type="function">
    <text evidence="5">Plant non-specific lipid-transfer proteins transfer phospholipids as well as galactolipids across membranes. May play a role in wax or cutin deposition in the cell walls of expanding epidermal cells and certain secretory tissues.</text>
</comment>
<dbReference type="InterPro" id="IPR016140">
    <property type="entry name" value="Bifunc_inhib/LTP/seed_store"/>
</dbReference>
<keyword evidence="5" id="KW-0446">Lipid-binding</keyword>
<organism evidence="8 9">
    <name type="scientific">Cicer arietinum</name>
    <name type="common">Chickpea</name>
    <name type="synonym">Garbanzo</name>
    <dbReference type="NCBI Taxonomy" id="3827"/>
    <lineage>
        <taxon>Eukaryota</taxon>
        <taxon>Viridiplantae</taxon>
        <taxon>Streptophyta</taxon>
        <taxon>Embryophyta</taxon>
        <taxon>Tracheophyta</taxon>
        <taxon>Spermatophyta</taxon>
        <taxon>Magnoliopsida</taxon>
        <taxon>eudicotyledons</taxon>
        <taxon>Gunneridae</taxon>
        <taxon>Pentapetalae</taxon>
        <taxon>rosids</taxon>
        <taxon>fabids</taxon>
        <taxon>Fabales</taxon>
        <taxon>Fabaceae</taxon>
        <taxon>Papilionoideae</taxon>
        <taxon>50 kb inversion clade</taxon>
        <taxon>NPAAA clade</taxon>
        <taxon>Hologalegina</taxon>
        <taxon>IRL clade</taxon>
        <taxon>Cicereae</taxon>
        <taxon>Cicer</taxon>
    </lineage>
</organism>
<name>A0A1S2Z702_CICAR</name>
<proteinExistence type="inferred from homology"/>
<dbReference type="GO" id="GO:0006869">
    <property type="term" value="P:lipid transport"/>
    <property type="evidence" value="ECO:0007669"/>
    <property type="project" value="InterPro"/>
</dbReference>
<dbReference type="AlphaFoldDB" id="A0A1S2Z702"/>
<accession>A0A1S2Z702</accession>
<dbReference type="Gene3D" id="1.10.110.10">
    <property type="entry name" value="Plant lipid-transfer and hydrophobic proteins"/>
    <property type="match status" value="1"/>
</dbReference>
<evidence type="ECO:0000259" key="7">
    <source>
        <dbReference type="SMART" id="SM00499"/>
    </source>
</evidence>
<dbReference type="eggNOG" id="ENOG502S4CI">
    <property type="taxonomic scope" value="Eukaryota"/>
</dbReference>
<evidence type="ECO:0000256" key="2">
    <source>
        <dbReference type="ARBA" id="ARBA00022448"/>
    </source>
</evidence>
<keyword evidence="4" id="KW-1015">Disulfide bond</keyword>
<evidence type="ECO:0000256" key="6">
    <source>
        <dbReference type="SAM" id="SignalP"/>
    </source>
</evidence>
<comment type="similarity">
    <text evidence="1 5">Belongs to the plant LTP family.</text>
</comment>
<dbReference type="OrthoDB" id="1890443at2759"/>
<dbReference type="SMART" id="SM00499">
    <property type="entry name" value="AAI"/>
    <property type="match status" value="1"/>
</dbReference>
<dbReference type="SMR" id="A0A1S2Z702"/>
<feature type="domain" description="Bifunctional inhibitor/plant lipid transfer protein/seed storage helical" evidence="7">
    <location>
        <begin position="29"/>
        <end position="113"/>
    </location>
</feature>
<keyword evidence="8" id="KW-1185">Reference proteome</keyword>
<reference evidence="9" key="1">
    <citation type="submission" date="2025-08" db="UniProtKB">
        <authorList>
            <consortium name="RefSeq"/>
        </authorList>
    </citation>
    <scope>IDENTIFICATION</scope>
    <source>
        <tissue evidence="9">Etiolated seedlings</tissue>
    </source>
</reference>
<evidence type="ECO:0000256" key="3">
    <source>
        <dbReference type="ARBA" id="ARBA00022729"/>
    </source>
</evidence>
<dbReference type="PaxDb" id="3827-XP_004516173.1"/>
<evidence type="ECO:0000313" key="9">
    <source>
        <dbReference type="RefSeq" id="XP_004516173.1"/>
    </source>
</evidence>
<evidence type="ECO:0000256" key="4">
    <source>
        <dbReference type="ARBA" id="ARBA00023157"/>
    </source>
</evidence>
<dbReference type="Proteomes" id="UP000087171">
    <property type="component" value="Unplaced"/>
</dbReference>
<protein>
    <recommendedName>
        <fullName evidence="5">Non-specific lipid-transfer protein</fullName>
    </recommendedName>
</protein>
<feature type="signal peptide" evidence="6">
    <location>
        <begin position="1"/>
        <end position="19"/>
    </location>
</feature>
<dbReference type="PROSITE" id="PS00597">
    <property type="entry name" value="PLANT_LTP"/>
    <property type="match status" value="1"/>
</dbReference>
<dbReference type="GeneID" id="101503723"/>
<evidence type="ECO:0000313" key="8">
    <source>
        <dbReference type="Proteomes" id="UP000087171"/>
    </source>
</evidence>
<dbReference type="PANTHER" id="PTHR33076">
    <property type="entry name" value="NON-SPECIFIC LIPID-TRANSFER PROTEIN 2-RELATED"/>
    <property type="match status" value="1"/>
</dbReference>
<keyword evidence="2 5" id="KW-0813">Transport</keyword>
<feature type="chain" id="PRO_5010277104" description="Non-specific lipid-transfer protein" evidence="6">
    <location>
        <begin position="20"/>
        <end position="118"/>
    </location>
</feature>
<dbReference type="RefSeq" id="XP_004516173.1">
    <property type="nucleotide sequence ID" value="XM_004516116.3"/>
</dbReference>
<evidence type="ECO:0000256" key="5">
    <source>
        <dbReference type="RuleBase" id="RU000628"/>
    </source>
</evidence>